<dbReference type="InterPro" id="IPR003356">
    <property type="entry name" value="DNA_methylase_A-5"/>
</dbReference>
<evidence type="ECO:0000313" key="10">
    <source>
        <dbReference type="EMBL" id="WNZ47516.1"/>
    </source>
</evidence>
<dbReference type="GO" id="GO:0008170">
    <property type="term" value="F:N-methyltransferase activity"/>
    <property type="evidence" value="ECO:0007669"/>
    <property type="project" value="InterPro"/>
</dbReference>
<dbReference type="GO" id="GO:0009307">
    <property type="term" value="P:DNA restriction-modification system"/>
    <property type="evidence" value="ECO:0007669"/>
    <property type="project" value="UniProtKB-KW"/>
</dbReference>
<evidence type="ECO:0000259" key="9">
    <source>
        <dbReference type="Pfam" id="PF12161"/>
    </source>
</evidence>
<dbReference type="InterPro" id="IPR029063">
    <property type="entry name" value="SAM-dependent_MTases_sf"/>
</dbReference>
<reference evidence="10" key="2">
    <citation type="submission" date="2023-07" db="EMBL/GenBank/DDBJ databases">
        <authorList>
            <person name="Bai X.-H."/>
            <person name="Wang H.-H."/>
            <person name="Wang J."/>
            <person name="Ma M.-Y."/>
            <person name="Hu H.-H."/>
            <person name="Song Z.-L."/>
            <person name="Ma H.-G."/>
            <person name="Fan Y."/>
            <person name="Du C.-Y."/>
            <person name="Xu J.-C."/>
        </authorList>
    </citation>
    <scope>NUCLEOTIDE SEQUENCE</scope>
    <source>
        <strain evidence="10">CZ1</strain>
    </source>
</reference>
<evidence type="ECO:0000256" key="1">
    <source>
        <dbReference type="ARBA" id="ARBA00006594"/>
    </source>
</evidence>
<dbReference type="PRINTS" id="PR00507">
    <property type="entry name" value="N12N6MTFRASE"/>
</dbReference>
<protein>
    <recommendedName>
        <fullName evidence="2">site-specific DNA-methyltransferase (adenine-specific)</fullName>
        <ecNumber evidence="2">2.1.1.72</ecNumber>
    </recommendedName>
</protein>
<dbReference type="Gene3D" id="1.20.1260.30">
    <property type="match status" value="1"/>
</dbReference>
<comment type="catalytic activity">
    <reaction evidence="7">
        <text>a 2'-deoxyadenosine in DNA + S-adenosyl-L-methionine = an N(6)-methyl-2'-deoxyadenosine in DNA + S-adenosyl-L-homocysteine + H(+)</text>
        <dbReference type="Rhea" id="RHEA:15197"/>
        <dbReference type="Rhea" id="RHEA-COMP:12418"/>
        <dbReference type="Rhea" id="RHEA-COMP:12419"/>
        <dbReference type="ChEBI" id="CHEBI:15378"/>
        <dbReference type="ChEBI" id="CHEBI:57856"/>
        <dbReference type="ChEBI" id="CHEBI:59789"/>
        <dbReference type="ChEBI" id="CHEBI:90615"/>
        <dbReference type="ChEBI" id="CHEBI:90616"/>
        <dbReference type="EC" id="2.1.1.72"/>
    </reaction>
</comment>
<keyword evidence="3 10" id="KW-0489">Methyltransferase</keyword>
<dbReference type="Gene3D" id="3.40.50.150">
    <property type="entry name" value="Vaccinia Virus protein VP39"/>
    <property type="match status" value="1"/>
</dbReference>
<feature type="domain" description="N6 adenine-specific DNA methyltransferase N-terminal" evidence="9">
    <location>
        <begin position="9"/>
        <end position="143"/>
    </location>
</feature>
<dbReference type="REBASE" id="767549">
    <property type="entry name" value="M2.LboCZ1ORF6690P"/>
</dbReference>
<dbReference type="InterPro" id="IPR038333">
    <property type="entry name" value="T1MK-like_N_sf"/>
</dbReference>
<gene>
    <name evidence="10" type="ORF">Q2T42_06690</name>
</gene>
<evidence type="ECO:0000256" key="2">
    <source>
        <dbReference type="ARBA" id="ARBA00011900"/>
    </source>
</evidence>
<evidence type="ECO:0000256" key="4">
    <source>
        <dbReference type="ARBA" id="ARBA00022679"/>
    </source>
</evidence>
<dbReference type="GO" id="GO:0009007">
    <property type="term" value="F:site-specific DNA-methyltransferase (adenine-specific) activity"/>
    <property type="evidence" value="ECO:0007669"/>
    <property type="project" value="UniProtKB-EC"/>
</dbReference>
<dbReference type="Pfam" id="PF12161">
    <property type="entry name" value="HsdM_N"/>
    <property type="match status" value="1"/>
</dbReference>
<dbReference type="GO" id="GO:0032259">
    <property type="term" value="P:methylation"/>
    <property type="evidence" value="ECO:0007669"/>
    <property type="project" value="UniProtKB-KW"/>
</dbReference>
<evidence type="ECO:0000259" key="8">
    <source>
        <dbReference type="Pfam" id="PF02384"/>
    </source>
</evidence>
<dbReference type="AlphaFoldDB" id="A0AA97AXM4"/>
<keyword evidence="5" id="KW-0949">S-adenosyl-L-methionine</keyword>
<dbReference type="PANTHER" id="PTHR42933:SF3">
    <property type="entry name" value="TYPE I RESTRICTION ENZYME MJAVIII METHYLASE SUBUNIT"/>
    <property type="match status" value="1"/>
</dbReference>
<dbReference type="SUPFAM" id="SSF53335">
    <property type="entry name" value="S-adenosyl-L-methionine-dependent methyltransferases"/>
    <property type="match status" value="1"/>
</dbReference>
<dbReference type="GO" id="GO:0003677">
    <property type="term" value="F:DNA binding"/>
    <property type="evidence" value="ECO:0007669"/>
    <property type="project" value="InterPro"/>
</dbReference>
<name>A0AA97AXM4_LEPBY</name>
<accession>A0AA97AXM4</accession>
<keyword evidence="4 10" id="KW-0808">Transferase</keyword>
<dbReference type="EC" id="2.1.1.72" evidence="2"/>
<evidence type="ECO:0000256" key="3">
    <source>
        <dbReference type="ARBA" id="ARBA00022603"/>
    </source>
</evidence>
<dbReference type="EMBL" id="CP130144">
    <property type="protein sequence ID" value="WNZ47516.1"/>
    <property type="molecule type" value="Genomic_DNA"/>
</dbReference>
<evidence type="ECO:0000256" key="7">
    <source>
        <dbReference type="ARBA" id="ARBA00047942"/>
    </source>
</evidence>
<organism evidence="10">
    <name type="scientific">Leptolyngbya boryana CZ1</name>
    <dbReference type="NCBI Taxonomy" id="3060204"/>
    <lineage>
        <taxon>Bacteria</taxon>
        <taxon>Bacillati</taxon>
        <taxon>Cyanobacteriota</taxon>
        <taxon>Cyanophyceae</taxon>
        <taxon>Leptolyngbyales</taxon>
        <taxon>Leptolyngbyaceae</taxon>
        <taxon>Leptolyngbya group</taxon>
        <taxon>Leptolyngbya</taxon>
    </lineage>
</organism>
<evidence type="ECO:0000256" key="6">
    <source>
        <dbReference type="ARBA" id="ARBA00022747"/>
    </source>
</evidence>
<dbReference type="InterPro" id="IPR051537">
    <property type="entry name" value="DNA_Adenine_Mtase"/>
</dbReference>
<evidence type="ECO:0000256" key="5">
    <source>
        <dbReference type="ARBA" id="ARBA00022691"/>
    </source>
</evidence>
<keyword evidence="6" id="KW-0680">Restriction system</keyword>
<dbReference type="InterPro" id="IPR022749">
    <property type="entry name" value="D12N6_MeTrfase_N"/>
</dbReference>
<sequence>MVSYHQLLSFIWQIADLLRDSYRSSQYERVILPMTVLRRLDCVLAPTKSQVLAKYNSIKNNSDLQGEALDKLLNNASGQRFHNRSPLDLEKLKGDPNNIDQRLTEYVKGFSKNIQKIFEQFNFAVEVERMRKANILYLVVSKFCDVSFHPDVVDNLEMGLLFENLVRRFNEAGNETVGEHSTPHDVIRLMVRLLFEPDEDTLSRSGSICKMLDPACGVGGMLTGAQNYLREHSAKAELRVFGQDFNLYAYAIASSNLLMKGDEQSNIRFGDSLVNDQFPEGDEETNGKFDYLIARPPFGLNWKYQQKEIEREHTRQGFAGRFGAGLPRINDSSLLFLQHMISKFEPYNPNIFKFGSRLAIIFNGSSLSTGGAGSGESEIRKWVIENDWLEAIIALPEQMLYNTRIGTYIWVVTNRKANHRRSKVQLIDARTFYVPMLRVVGDKRRKLGERLNDLDSNKKRQEEPDHIDEIIQLYCKFQESDFSKIFTNESFGYNRVLIERPLRLVYQMNVDRKSRFLDAVPHLLDDVQVIDKELGREPREDWGDFERLMSKLLNQRGSKWKKAEYKLFRNVFTEREPEAEPVVLKERKVSDDPHARIWGWFQVPGRKLEQMYEPDSNLRDFENVRLVDIENQGKNEKEIVNYFQKEVEPYISDSWVDKEKIRTAYEINFNRYFYQYTPPRPLVEIDADIKNIEEEIIRLLREVM</sequence>
<proteinExistence type="inferred from homology"/>
<comment type="similarity">
    <text evidence="1">Belongs to the N(4)/N(6)-methyltransferase family.</text>
</comment>
<dbReference type="PANTHER" id="PTHR42933">
    <property type="entry name" value="SLR6095 PROTEIN"/>
    <property type="match status" value="1"/>
</dbReference>
<dbReference type="RefSeq" id="WP_316428164.1">
    <property type="nucleotide sequence ID" value="NZ_CP130144.1"/>
</dbReference>
<reference evidence="10" key="1">
    <citation type="journal article" date="2023" name="Plants (Basel)">
        <title>Genomic Analysis of Leptolyngbya boryana CZ1 Reveals Efficient Carbon Fixation Modules.</title>
        <authorList>
            <person name="Bai X."/>
            <person name="Wang H."/>
            <person name="Cheng W."/>
            <person name="Wang J."/>
            <person name="Ma M."/>
            <person name="Hu H."/>
            <person name="Song Z."/>
            <person name="Ma H."/>
            <person name="Fan Y."/>
            <person name="Du C."/>
            <person name="Xu J."/>
        </authorList>
    </citation>
    <scope>NUCLEOTIDE SEQUENCE</scope>
    <source>
        <strain evidence="10">CZ1</strain>
    </source>
</reference>
<dbReference type="Pfam" id="PF02384">
    <property type="entry name" value="N6_Mtase"/>
    <property type="match status" value="1"/>
</dbReference>
<feature type="domain" description="DNA methylase adenine-specific" evidence="8">
    <location>
        <begin position="158"/>
        <end position="435"/>
    </location>
</feature>